<keyword evidence="2" id="KW-1185">Reference proteome</keyword>
<accession>A0A8S1HHU3</accession>
<protein>
    <submittedName>
        <fullName evidence="1">Uncharacterized protein</fullName>
    </submittedName>
</protein>
<sequence>MEVGGPRGDIAHGDSIVLGDVFVEFRSKSQDEIDRTVHYLKLLSTQKLYKLSRTCVGRERLLVAKFFEKLSHYDTY</sequence>
<dbReference type="Proteomes" id="UP000835052">
    <property type="component" value="Unassembled WGS sequence"/>
</dbReference>
<gene>
    <name evidence="1" type="ORF">CAUJ_LOCUS11448</name>
</gene>
<dbReference type="AlphaFoldDB" id="A0A8S1HHU3"/>
<comment type="caution">
    <text evidence="1">The sequence shown here is derived from an EMBL/GenBank/DDBJ whole genome shotgun (WGS) entry which is preliminary data.</text>
</comment>
<evidence type="ECO:0000313" key="1">
    <source>
        <dbReference type="EMBL" id="CAD6195529.1"/>
    </source>
</evidence>
<name>A0A8S1HHU3_9PELO</name>
<dbReference type="EMBL" id="CAJGYM010000057">
    <property type="protein sequence ID" value="CAD6195529.1"/>
    <property type="molecule type" value="Genomic_DNA"/>
</dbReference>
<reference evidence="1" key="1">
    <citation type="submission" date="2020-10" db="EMBL/GenBank/DDBJ databases">
        <authorList>
            <person name="Kikuchi T."/>
        </authorList>
    </citation>
    <scope>NUCLEOTIDE SEQUENCE</scope>
    <source>
        <strain evidence="1">NKZ352</strain>
    </source>
</reference>
<proteinExistence type="predicted"/>
<evidence type="ECO:0000313" key="2">
    <source>
        <dbReference type="Proteomes" id="UP000835052"/>
    </source>
</evidence>
<organism evidence="1 2">
    <name type="scientific">Caenorhabditis auriculariae</name>
    <dbReference type="NCBI Taxonomy" id="2777116"/>
    <lineage>
        <taxon>Eukaryota</taxon>
        <taxon>Metazoa</taxon>
        <taxon>Ecdysozoa</taxon>
        <taxon>Nematoda</taxon>
        <taxon>Chromadorea</taxon>
        <taxon>Rhabditida</taxon>
        <taxon>Rhabditina</taxon>
        <taxon>Rhabditomorpha</taxon>
        <taxon>Rhabditoidea</taxon>
        <taxon>Rhabditidae</taxon>
        <taxon>Peloderinae</taxon>
        <taxon>Caenorhabditis</taxon>
    </lineage>
</organism>